<dbReference type="GO" id="GO:0005525">
    <property type="term" value="F:GTP binding"/>
    <property type="evidence" value="ECO:0007669"/>
    <property type="project" value="UniProtKB-KW"/>
</dbReference>
<accession>A0A382JI64</accession>
<keyword evidence="7" id="KW-0342">GTP-binding</keyword>
<dbReference type="InterPro" id="IPR042101">
    <property type="entry name" value="SRP54_N_sf"/>
</dbReference>
<dbReference type="GO" id="GO:0003924">
    <property type="term" value="F:GTPase activity"/>
    <property type="evidence" value="ECO:0007669"/>
    <property type="project" value="TreeGrafter"/>
</dbReference>
<evidence type="ECO:0000259" key="10">
    <source>
        <dbReference type="PROSITE" id="PS00300"/>
    </source>
</evidence>
<name>A0A382JI64_9ZZZZ</name>
<keyword evidence="9" id="KW-0675">Receptor</keyword>
<dbReference type="GO" id="GO:0005737">
    <property type="term" value="C:cytoplasm"/>
    <property type="evidence" value="ECO:0007669"/>
    <property type="project" value="UniProtKB-ARBA"/>
</dbReference>
<dbReference type="AlphaFoldDB" id="A0A382JI64"/>
<evidence type="ECO:0000256" key="9">
    <source>
        <dbReference type="ARBA" id="ARBA00023170"/>
    </source>
</evidence>
<gene>
    <name evidence="11" type="ORF">METZ01_LOCUS264243</name>
</gene>
<keyword evidence="6" id="KW-0378">Hydrolase</keyword>
<keyword evidence="4" id="KW-0963">Cytoplasm</keyword>
<dbReference type="PANTHER" id="PTHR43134:SF1">
    <property type="entry name" value="SIGNAL RECOGNITION PARTICLE RECEPTOR SUBUNIT ALPHA"/>
    <property type="match status" value="1"/>
</dbReference>
<dbReference type="Gene3D" id="3.40.50.300">
    <property type="entry name" value="P-loop containing nucleotide triphosphate hydrolases"/>
    <property type="match status" value="1"/>
</dbReference>
<evidence type="ECO:0000256" key="3">
    <source>
        <dbReference type="ARBA" id="ARBA00022475"/>
    </source>
</evidence>
<evidence type="ECO:0000256" key="2">
    <source>
        <dbReference type="ARBA" id="ARBA00008531"/>
    </source>
</evidence>
<keyword evidence="5" id="KW-0547">Nucleotide-binding</keyword>
<dbReference type="Gene3D" id="1.20.120.140">
    <property type="entry name" value="Signal recognition particle SRP54, nucleotide-binding domain"/>
    <property type="match status" value="1"/>
</dbReference>
<evidence type="ECO:0000313" key="11">
    <source>
        <dbReference type="EMBL" id="SVC11389.1"/>
    </source>
</evidence>
<evidence type="ECO:0000256" key="5">
    <source>
        <dbReference type="ARBA" id="ARBA00022741"/>
    </source>
</evidence>
<feature type="non-terminal residue" evidence="11">
    <location>
        <position position="1"/>
    </location>
</feature>
<dbReference type="HAMAP" id="MF_00920">
    <property type="entry name" value="FtsY"/>
    <property type="match status" value="1"/>
</dbReference>
<dbReference type="SMART" id="SM00962">
    <property type="entry name" value="SRP54"/>
    <property type="match status" value="1"/>
</dbReference>
<dbReference type="GO" id="GO:0005047">
    <property type="term" value="F:signal recognition particle binding"/>
    <property type="evidence" value="ECO:0007669"/>
    <property type="project" value="TreeGrafter"/>
</dbReference>
<evidence type="ECO:0000256" key="1">
    <source>
        <dbReference type="ARBA" id="ARBA00004413"/>
    </source>
</evidence>
<dbReference type="NCBIfam" id="TIGR00064">
    <property type="entry name" value="ftsY"/>
    <property type="match status" value="1"/>
</dbReference>
<dbReference type="SUPFAM" id="SSF47364">
    <property type="entry name" value="Domain of the SRP/SRP receptor G-proteins"/>
    <property type="match status" value="1"/>
</dbReference>
<protein>
    <recommendedName>
        <fullName evidence="10">SRP54-type proteins GTP-binding domain-containing protein</fullName>
    </recommendedName>
</protein>
<dbReference type="PROSITE" id="PS00300">
    <property type="entry name" value="SRP54"/>
    <property type="match status" value="1"/>
</dbReference>
<evidence type="ECO:0000256" key="6">
    <source>
        <dbReference type="ARBA" id="ARBA00022801"/>
    </source>
</evidence>
<evidence type="ECO:0000256" key="4">
    <source>
        <dbReference type="ARBA" id="ARBA00022490"/>
    </source>
</evidence>
<dbReference type="Pfam" id="PF00448">
    <property type="entry name" value="SRP54"/>
    <property type="match status" value="1"/>
</dbReference>
<dbReference type="InterPro" id="IPR013822">
    <property type="entry name" value="Signal_recog_particl_SRP54_hlx"/>
</dbReference>
<dbReference type="InterPro" id="IPR003593">
    <property type="entry name" value="AAA+_ATPase"/>
</dbReference>
<proteinExistence type="inferred from homology"/>
<dbReference type="PANTHER" id="PTHR43134">
    <property type="entry name" value="SIGNAL RECOGNITION PARTICLE RECEPTOR SUBUNIT ALPHA"/>
    <property type="match status" value="1"/>
</dbReference>
<dbReference type="InterPro" id="IPR036225">
    <property type="entry name" value="SRP/SRP_N"/>
</dbReference>
<dbReference type="EMBL" id="UINC01074317">
    <property type="protein sequence ID" value="SVC11389.1"/>
    <property type="molecule type" value="Genomic_DNA"/>
</dbReference>
<evidence type="ECO:0000256" key="8">
    <source>
        <dbReference type="ARBA" id="ARBA00023136"/>
    </source>
</evidence>
<dbReference type="FunFam" id="3.40.50.300:FF:000053">
    <property type="entry name" value="Signal recognition particle receptor FtsY"/>
    <property type="match status" value="1"/>
</dbReference>
<dbReference type="Pfam" id="PF02881">
    <property type="entry name" value="SRP54_N"/>
    <property type="match status" value="1"/>
</dbReference>
<dbReference type="SUPFAM" id="SSF52540">
    <property type="entry name" value="P-loop containing nucleoside triphosphate hydrolases"/>
    <property type="match status" value="1"/>
</dbReference>
<feature type="domain" description="SRP54-type proteins GTP-binding" evidence="10">
    <location>
        <begin position="302"/>
        <end position="315"/>
    </location>
</feature>
<organism evidence="11">
    <name type="scientific">marine metagenome</name>
    <dbReference type="NCBI Taxonomy" id="408172"/>
    <lineage>
        <taxon>unclassified sequences</taxon>
        <taxon>metagenomes</taxon>
        <taxon>ecological metagenomes</taxon>
    </lineage>
</organism>
<comment type="subcellular location">
    <subcellularLocation>
        <location evidence="1">Cell membrane</location>
        <topology evidence="1">Peripheral membrane protein</topology>
        <orientation evidence="1">Cytoplasmic side</orientation>
    </subcellularLocation>
</comment>
<dbReference type="InterPro" id="IPR027417">
    <property type="entry name" value="P-loop_NTPase"/>
</dbReference>
<dbReference type="GO" id="GO:0005886">
    <property type="term" value="C:plasma membrane"/>
    <property type="evidence" value="ECO:0007669"/>
    <property type="project" value="UniProtKB-SubCell"/>
</dbReference>
<dbReference type="InterPro" id="IPR000897">
    <property type="entry name" value="SRP54_GTPase_dom"/>
</dbReference>
<dbReference type="SMART" id="SM00382">
    <property type="entry name" value="AAA"/>
    <property type="match status" value="1"/>
</dbReference>
<dbReference type="InterPro" id="IPR004390">
    <property type="entry name" value="SR_rcpt_FtsY"/>
</dbReference>
<keyword evidence="8" id="KW-0472">Membrane</keyword>
<evidence type="ECO:0000256" key="7">
    <source>
        <dbReference type="ARBA" id="ARBA00023134"/>
    </source>
</evidence>
<dbReference type="GO" id="GO:0006614">
    <property type="term" value="P:SRP-dependent cotranslational protein targeting to membrane"/>
    <property type="evidence" value="ECO:0007669"/>
    <property type="project" value="InterPro"/>
</dbReference>
<comment type="similarity">
    <text evidence="2">Belongs to the GTP-binding SRP family.</text>
</comment>
<sequence length="332" mass="36750">YFQNSLCHDKKTISVFDFKKNSKKLKSENKAEASSLSIRLKQTRASLFGMLFSKKTPIDDTIINELEDRFLLADVGIKTTDLIIQLLTDTIKKNSDVLYLDEQIKQVLLPLLKSVEQNFTIPKNISKPYLVLVVGVNGVGKTTTVGKLTKYIKSENKSVLLAAADTFRAAATEQLKIWGERNNVKVISQISGSDPGAVIFDALQSARANNIDVLIVDTAGRLHNKKNLMDEIKKINRINDKFDITIKKEILLVLDAGTGQNALAQAKQFKESIGVDGIILTKLDGTAKGGIVFRLADELNIPIKFIGIGEKIDDLQKFKASEFIDALLKNNS</sequence>
<keyword evidence="3" id="KW-1003">Cell membrane</keyword>
<reference evidence="11" key="1">
    <citation type="submission" date="2018-05" db="EMBL/GenBank/DDBJ databases">
        <authorList>
            <person name="Lanie J.A."/>
            <person name="Ng W.-L."/>
            <person name="Kazmierczak K.M."/>
            <person name="Andrzejewski T.M."/>
            <person name="Davidsen T.M."/>
            <person name="Wayne K.J."/>
            <person name="Tettelin H."/>
            <person name="Glass J.I."/>
            <person name="Rusch D."/>
            <person name="Podicherti R."/>
            <person name="Tsui H.-C.T."/>
            <person name="Winkler M.E."/>
        </authorList>
    </citation>
    <scope>NUCLEOTIDE SEQUENCE</scope>
</reference>